<evidence type="ECO:0000256" key="4">
    <source>
        <dbReference type="ARBA" id="ARBA00022723"/>
    </source>
</evidence>
<organism evidence="10 11">
    <name type="scientific">Fraxinus pennsylvanica</name>
    <dbReference type="NCBI Taxonomy" id="56036"/>
    <lineage>
        <taxon>Eukaryota</taxon>
        <taxon>Viridiplantae</taxon>
        <taxon>Streptophyta</taxon>
        <taxon>Embryophyta</taxon>
        <taxon>Tracheophyta</taxon>
        <taxon>Spermatophyta</taxon>
        <taxon>Magnoliopsida</taxon>
        <taxon>eudicotyledons</taxon>
        <taxon>Gunneridae</taxon>
        <taxon>Pentapetalae</taxon>
        <taxon>asterids</taxon>
        <taxon>lamiids</taxon>
        <taxon>Lamiales</taxon>
        <taxon>Oleaceae</taxon>
        <taxon>Oleeae</taxon>
        <taxon>Fraxinus</taxon>
    </lineage>
</organism>
<dbReference type="InterPro" id="IPR013083">
    <property type="entry name" value="Znf_RING/FYVE/PHD"/>
</dbReference>
<evidence type="ECO:0000256" key="2">
    <source>
        <dbReference type="ARBA" id="ARBA00012483"/>
    </source>
</evidence>
<dbReference type="InterPro" id="IPR001841">
    <property type="entry name" value="Znf_RING"/>
</dbReference>
<protein>
    <recommendedName>
        <fullName evidence="2">RING-type E3 ubiquitin transferase</fullName>
        <ecNumber evidence="2">2.3.2.27</ecNumber>
    </recommendedName>
</protein>
<dbReference type="GO" id="GO:0016567">
    <property type="term" value="P:protein ubiquitination"/>
    <property type="evidence" value="ECO:0007669"/>
    <property type="project" value="TreeGrafter"/>
</dbReference>
<evidence type="ECO:0000256" key="3">
    <source>
        <dbReference type="ARBA" id="ARBA00022679"/>
    </source>
</evidence>
<dbReference type="GO" id="GO:0005737">
    <property type="term" value="C:cytoplasm"/>
    <property type="evidence" value="ECO:0007669"/>
    <property type="project" value="TreeGrafter"/>
</dbReference>
<feature type="domain" description="RING-type" evidence="9">
    <location>
        <begin position="34"/>
        <end position="74"/>
    </location>
</feature>
<dbReference type="Gene3D" id="3.30.40.10">
    <property type="entry name" value="Zinc/RING finger domain, C3HC4 (zinc finger)"/>
    <property type="match status" value="1"/>
</dbReference>
<dbReference type="GO" id="GO:0008270">
    <property type="term" value="F:zinc ion binding"/>
    <property type="evidence" value="ECO:0007669"/>
    <property type="project" value="UniProtKB-KW"/>
</dbReference>
<dbReference type="AlphaFoldDB" id="A0AAD1ZRC0"/>
<evidence type="ECO:0000256" key="5">
    <source>
        <dbReference type="ARBA" id="ARBA00022771"/>
    </source>
</evidence>
<keyword evidence="7" id="KW-0862">Zinc</keyword>
<keyword evidence="3" id="KW-0808">Transferase</keyword>
<evidence type="ECO:0000256" key="1">
    <source>
        <dbReference type="ARBA" id="ARBA00000900"/>
    </source>
</evidence>
<dbReference type="SUPFAM" id="SSF57850">
    <property type="entry name" value="RING/U-box"/>
    <property type="match status" value="1"/>
</dbReference>
<evidence type="ECO:0000256" key="6">
    <source>
        <dbReference type="ARBA" id="ARBA00022786"/>
    </source>
</evidence>
<evidence type="ECO:0000313" key="11">
    <source>
        <dbReference type="Proteomes" id="UP000834106"/>
    </source>
</evidence>
<proteinExistence type="predicted"/>
<accession>A0AAD1ZRC0</accession>
<sequence length="105" mass="12099">MNDRQGPARIPRSAIDAMPTIKITQRHLSIDSHCPVCQDKFELGTEARQMTCNHIYHSDCITPWVVQHNSYHVCRLELPSQGSGSGRENVQHRGRRNPFSFLWPF</sequence>
<keyword evidence="5 8" id="KW-0863">Zinc-finger</keyword>
<dbReference type="EC" id="2.3.2.27" evidence="2"/>
<dbReference type="PANTHER" id="PTHR15710">
    <property type="entry name" value="E3 UBIQUITIN-PROTEIN LIGASE PRAJA"/>
    <property type="match status" value="1"/>
</dbReference>
<keyword evidence="11" id="KW-1185">Reference proteome</keyword>
<dbReference type="EMBL" id="OU503047">
    <property type="protein sequence ID" value="CAI9771817.1"/>
    <property type="molecule type" value="Genomic_DNA"/>
</dbReference>
<evidence type="ECO:0000313" key="10">
    <source>
        <dbReference type="EMBL" id="CAI9771817.1"/>
    </source>
</evidence>
<evidence type="ECO:0000259" key="9">
    <source>
        <dbReference type="PROSITE" id="PS50089"/>
    </source>
</evidence>
<dbReference type="FunFam" id="3.30.40.10:FF:000022">
    <property type="entry name" value="E3 ubiquitin-protein ligase RING1-like"/>
    <property type="match status" value="1"/>
</dbReference>
<name>A0AAD1ZRC0_9LAMI</name>
<reference evidence="10" key="1">
    <citation type="submission" date="2023-05" db="EMBL/GenBank/DDBJ databases">
        <authorList>
            <person name="Huff M."/>
        </authorList>
    </citation>
    <scope>NUCLEOTIDE SEQUENCE</scope>
</reference>
<dbReference type="PROSITE" id="PS50089">
    <property type="entry name" value="ZF_RING_2"/>
    <property type="match status" value="1"/>
</dbReference>
<gene>
    <name evidence="10" type="ORF">FPE_LOCUS19247</name>
</gene>
<dbReference type="Proteomes" id="UP000834106">
    <property type="component" value="Chromosome 12"/>
</dbReference>
<keyword evidence="4" id="KW-0479">Metal-binding</keyword>
<evidence type="ECO:0000256" key="8">
    <source>
        <dbReference type="PROSITE-ProRule" id="PRU00175"/>
    </source>
</evidence>
<comment type="catalytic activity">
    <reaction evidence="1">
        <text>S-ubiquitinyl-[E2 ubiquitin-conjugating enzyme]-L-cysteine + [acceptor protein]-L-lysine = [E2 ubiquitin-conjugating enzyme]-L-cysteine + N(6)-ubiquitinyl-[acceptor protein]-L-lysine.</text>
        <dbReference type="EC" id="2.3.2.27"/>
    </reaction>
</comment>
<dbReference type="GO" id="GO:0061630">
    <property type="term" value="F:ubiquitin protein ligase activity"/>
    <property type="evidence" value="ECO:0007669"/>
    <property type="project" value="UniProtKB-EC"/>
</dbReference>
<dbReference type="Pfam" id="PF13639">
    <property type="entry name" value="zf-RING_2"/>
    <property type="match status" value="1"/>
</dbReference>
<keyword evidence="6" id="KW-0833">Ubl conjugation pathway</keyword>
<dbReference type="PANTHER" id="PTHR15710:SF34">
    <property type="entry name" value="E3 UBIQUITIN-PROTEIN LIGASE RHC1A-RELATED"/>
    <property type="match status" value="1"/>
</dbReference>
<evidence type="ECO:0000256" key="7">
    <source>
        <dbReference type="ARBA" id="ARBA00022833"/>
    </source>
</evidence>